<gene>
    <name evidence="1" type="ORF">RI129_011926</name>
</gene>
<dbReference type="EMBL" id="JAVRBK010000009">
    <property type="protein sequence ID" value="KAK5639434.1"/>
    <property type="molecule type" value="Genomic_DNA"/>
</dbReference>
<protein>
    <submittedName>
        <fullName evidence="1">Uncharacterized protein</fullName>
    </submittedName>
</protein>
<name>A0AAN7V8U9_9COLE</name>
<evidence type="ECO:0000313" key="1">
    <source>
        <dbReference type="EMBL" id="KAK5639434.1"/>
    </source>
</evidence>
<accession>A0AAN7V8U9</accession>
<dbReference type="AlphaFoldDB" id="A0AAN7V8U9"/>
<evidence type="ECO:0000313" key="2">
    <source>
        <dbReference type="Proteomes" id="UP001329430"/>
    </source>
</evidence>
<organism evidence="1 2">
    <name type="scientific">Pyrocoelia pectoralis</name>
    <dbReference type="NCBI Taxonomy" id="417401"/>
    <lineage>
        <taxon>Eukaryota</taxon>
        <taxon>Metazoa</taxon>
        <taxon>Ecdysozoa</taxon>
        <taxon>Arthropoda</taxon>
        <taxon>Hexapoda</taxon>
        <taxon>Insecta</taxon>
        <taxon>Pterygota</taxon>
        <taxon>Neoptera</taxon>
        <taxon>Endopterygota</taxon>
        <taxon>Coleoptera</taxon>
        <taxon>Polyphaga</taxon>
        <taxon>Elateriformia</taxon>
        <taxon>Elateroidea</taxon>
        <taxon>Lampyridae</taxon>
        <taxon>Lampyrinae</taxon>
        <taxon>Pyrocoelia</taxon>
    </lineage>
</organism>
<comment type="caution">
    <text evidence="1">The sequence shown here is derived from an EMBL/GenBank/DDBJ whole genome shotgun (WGS) entry which is preliminary data.</text>
</comment>
<reference evidence="1 2" key="1">
    <citation type="journal article" date="2024" name="Insects">
        <title>An Improved Chromosome-Level Genome Assembly of the Firefly Pyrocoelia pectoralis.</title>
        <authorList>
            <person name="Fu X."/>
            <person name="Meyer-Rochow V.B."/>
            <person name="Ballantyne L."/>
            <person name="Zhu X."/>
        </authorList>
    </citation>
    <scope>NUCLEOTIDE SEQUENCE [LARGE SCALE GENOMIC DNA]</scope>
    <source>
        <strain evidence="1">XCY_ONT2</strain>
    </source>
</reference>
<proteinExistence type="predicted"/>
<sequence>MLQRSSKKFPSVDIGQNVLIRIPDVDRGRVAPRNVMAVLGTPSGVLDKLYARNKFQTAEHNFIEIDNVPSEQLTLRTAAAVDSQSKQGFVKCECKKNCENKRCNCLKKLVKCNSKCHSSSSCRNK</sequence>
<keyword evidence="2" id="KW-1185">Reference proteome</keyword>
<dbReference type="Proteomes" id="UP001329430">
    <property type="component" value="Chromosome 9"/>
</dbReference>